<keyword evidence="3" id="KW-1185">Reference proteome</keyword>
<evidence type="ECO:0000313" key="2">
    <source>
        <dbReference type="EMBL" id="BDV44033.1"/>
    </source>
</evidence>
<proteinExistence type="predicted"/>
<dbReference type="Gene3D" id="3.20.20.140">
    <property type="entry name" value="Metal-dependent hydrolases"/>
    <property type="match status" value="1"/>
</dbReference>
<evidence type="ECO:0000259" key="1">
    <source>
        <dbReference type="Pfam" id="PF04909"/>
    </source>
</evidence>
<evidence type="ECO:0000313" key="3">
    <source>
        <dbReference type="Proteomes" id="UP001317705"/>
    </source>
</evidence>
<dbReference type="InterPro" id="IPR052358">
    <property type="entry name" value="Aro_Compnd_Degr_Hydrolases"/>
</dbReference>
<dbReference type="InterPro" id="IPR006680">
    <property type="entry name" value="Amidohydro-rel"/>
</dbReference>
<gene>
    <name evidence="2" type="ORF">GURASL_29560</name>
</gene>
<dbReference type="RefSeq" id="WP_282000145.1">
    <property type="nucleotide sequence ID" value="NZ_AP027151.1"/>
</dbReference>
<dbReference type="Pfam" id="PF04909">
    <property type="entry name" value="Amidohydro_2"/>
    <property type="match status" value="1"/>
</dbReference>
<dbReference type="Proteomes" id="UP001317705">
    <property type="component" value="Chromosome"/>
</dbReference>
<dbReference type="InterPro" id="IPR032466">
    <property type="entry name" value="Metal_Hydrolase"/>
</dbReference>
<dbReference type="SUPFAM" id="SSF51556">
    <property type="entry name" value="Metallo-dependent hydrolases"/>
    <property type="match status" value="1"/>
</dbReference>
<keyword evidence="2" id="KW-0378">Hydrolase</keyword>
<organism evidence="2 3">
    <name type="scientific">Geotalea uraniireducens</name>
    <dbReference type="NCBI Taxonomy" id="351604"/>
    <lineage>
        <taxon>Bacteria</taxon>
        <taxon>Pseudomonadati</taxon>
        <taxon>Thermodesulfobacteriota</taxon>
        <taxon>Desulfuromonadia</taxon>
        <taxon>Geobacterales</taxon>
        <taxon>Geobacteraceae</taxon>
        <taxon>Geotalea</taxon>
    </lineage>
</organism>
<accession>A0ABN6VUK3</accession>
<dbReference type="PANTHER" id="PTHR35563">
    <property type="entry name" value="BARREL METAL-DEPENDENT HYDROLASE, PUTATIVE (AFU_ORTHOLOGUE AFUA_1G16240)-RELATED"/>
    <property type="match status" value="1"/>
</dbReference>
<name>A0ABN6VUK3_9BACT</name>
<dbReference type="EMBL" id="AP027151">
    <property type="protein sequence ID" value="BDV44033.1"/>
    <property type="molecule type" value="Genomic_DNA"/>
</dbReference>
<dbReference type="GO" id="GO:0016787">
    <property type="term" value="F:hydrolase activity"/>
    <property type="evidence" value="ECO:0007669"/>
    <property type="project" value="UniProtKB-KW"/>
</dbReference>
<protein>
    <submittedName>
        <fullName evidence="2">2-pyrone-4,6-dicarboxylate hydrolase</fullName>
    </submittedName>
</protein>
<sequence>MARRHFKLFDAHLHIIDRCFPLVANNGYLPDAFTAADYLARMAGYTLAGGAVVSGSFQAFDQQYLVAALRQLGPTFVGVTQLPATVTDAELLDLDRVGVRAVRFNLKRGGSEEVGQLDRMARRVYDLVGWHVELYVDSRELAGLAATLAALPAVSIDHLGLARDGFGALLRLAEQGVRVKATGFGRVDFDVRTALRELDAANPEALLFGTDLPSTRAPRPYADDDFTLVVDTLGEERARQVFYDNAARFYAGPARSSTISP</sequence>
<reference evidence="2 3" key="1">
    <citation type="submission" date="2022-12" db="EMBL/GenBank/DDBJ databases">
        <title>Polyphasic characterization of Geotalea uranireducens NIT-SL11 newly isolated from a complex of sewage sludge and microbially reduced graphene oxide.</title>
        <authorList>
            <person name="Xie L."/>
            <person name="Yoshida N."/>
            <person name="Meng L."/>
        </authorList>
    </citation>
    <scope>NUCLEOTIDE SEQUENCE [LARGE SCALE GENOMIC DNA]</scope>
    <source>
        <strain evidence="2 3">NIT-SL11</strain>
    </source>
</reference>
<feature type="domain" description="Amidohydrolase-related" evidence="1">
    <location>
        <begin position="10"/>
        <end position="250"/>
    </location>
</feature>
<dbReference type="PANTHER" id="PTHR35563:SF2">
    <property type="entry name" value="BARREL METAL-DEPENDENT HYDROLASE, PUTATIVE (AFU_ORTHOLOGUE AFUA_1G16240)-RELATED"/>
    <property type="match status" value="1"/>
</dbReference>